<name>A0A0F9A2U8_9ZZZZ</name>
<dbReference type="EMBL" id="LAZR01057020">
    <property type="protein sequence ID" value="KKK72909.1"/>
    <property type="molecule type" value="Genomic_DNA"/>
</dbReference>
<sequence>MTQAERNALIKRMLYENVIHWTHEDLV</sequence>
<feature type="non-terminal residue" evidence="1">
    <location>
        <position position="27"/>
    </location>
</feature>
<protein>
    <submittedName>
        <fullName evidence="1">Uncharacterized protein</fullName>
    </submittedName>
</protein>
<proteinExistence type="predicted"/>
<reference evidence="1" key="1">
    <citation type="journal article" date="2015" name="Nature">
        <title>Complex archaea that bridge the gap between prokaryotes and eukaryotes.</title>
        <authorList>
            <person name="Spang A."/>
            <person name="Saw J.H."/>
            <person name="Jorgensen S.L."/>
            <person name="Zaremba-Niedzwiedzka K."/>
            <person name="Martijn J."/>
            <person name="Lind A.E."/>
            <person name="van Eijk R."/>
            <person name="Schleper C."/>
            <person name="Guy L."/>
            <person name="Ettema T.J."/>
        </authorList>
    </citation>
    <scope>NUCLEOTIDE SEQUENCE</scope>
</reference>
<gene>
    <name evidence="1" type="ORF">LCGC14_2899190</name>
</gene>
<comment type="caution">
    <text evidence="1">The sequence shown here is derived from an EMBL/GenBank/DDBJ whole genome shotgun (WGS) entry which is preliminary data.</text>
</comment>
<evidence type="ECO:0000313" key="1">
    <source>
        <dbReference type="EMBL" id="KKK72909.1"/>
    </source>
</evidence>
<organism evidence="1">
    <name type="scientific">marine sediment metagenome</name>
    <dbReference type="NCBI Taxonomy" id="412755"/>
    <lineage>
        <taxon>unclassified sequences</taxon>
        <taxon>metagenomes</taxon>
        <taxon>ecological metagenomes</taxon>
    </lineage>
</organism>
<accession>A0A0F9A2U8</accession>
<dbReference type="AlphaFoldDB" id="A0A0F9A2U8"/>